<dbReference type="RefSeq" id="XP_036364118.1">
    <property type="nucleotide sequence ID" value="XM_036508225.1"/>
</dbReference>
<gene>
    <name evidence="3 4" type="primary">LOC115218674</name>
</gene>
<reference evidence="3 4" key="1">
    <citation type="submission" date="2025-08" db="UniProtKB">
        <authorList>
            <consortium name="RefSeq"/>
        </authorList>
    </citation>
    <scope>IDENTIFICATION</scope>
</reference>
<name>A0A6P7T1A3_9MOLL</name>
<accession>A0A6P7T1A3</accession>
<feature type="chain" id="PRO_5045019716" evidence="1">
    <location>
        <begin position="20"/>
        <end position="208"/>
    </location>
</feature>
<evidence type="ECO:0000313" key="3">
    <source>
        <dbReference type="RefSeq" id="XP_029644459.1"/>
    </source>
</evidence>
<feature type="signal peptide" evidence="1">
    <location>
        <begin position="1"/>
        <end position="19"/>
    </location>
</feature>
<evidence type="ECO:0000256" key="1">
    <source>
        <dbReference type="SAM" id="SignalP"/>
    </source>
</evidence>
<keyword evidence="1" id="KW-0732">Signal</keyword>
<evidence type="ECO:0000313" key="4">
    <source>
        <dbReference type="RefSeq" id="XP_036364118.1"/>
    </source>
</evidence>
<sequence length="208" mass="24087">MSRFSSLCIVLVAFYVVAATSEIDNDELRNDASIPISKTKGNASSIIRPIQKDDRLMNGAEVDRSIITMDQSVEEIRIINSLPKAEILKNVGSMFCNGTGNHYTCYQVTGIRSVGIYFAFDIHIGKEYFQLLVTVNGKQQKIRLWNRKMSNFQVKIKRLPILHVCFFAVRFKTHYRQWCVIVTTYMNKRTYVRELGCFRNHDHEPPRQ</sequence>
<dbReference type="RefSeq" id="XP_029644459.1">
    <property type="nucleotide sequence ID" value="XM_029788599.2"/>
</dbReference>
<dbReference type="KEGG" id="osn:115218674"/>
<protein>
    <submittedName>
        <fullName evidence="3 4">Uncharacterized protein LOC115218674</fullName>
    </submittedName>
</protein>
<dbReference type="AlphaFoldDB" id="A0A6P7T1A3"/>
<keyword evidence="2" id="KW-1185">Reference proteome</keyword>
<dbReference type="Proteomes" id="UP000515154">
    <property type="component" value="Linkage group LG13"/>
</dbReference>
<evidence type="ECO:0000313" key="2">
    <source>
        <dbReference type="Proteomes" id="UP000515154"/>
    </source>
</evidence>
<proteinExistence type="predicted"/>
<organism evidence="2 3">
    <name type="scientific">Octopus sinensis</name>
    <name type="common">East Asian common octopus</name>
    <dbReference type="NCBI Taxonomy" id="2607531"/>
    <lineage>
        <taxon>Eukaryota</taxon>
        <taxon>Metazoa</taxon>
        <taxon>Spiralia</taxon>
        <taxon>Lophotrochozoa</taxon>
        <taxon>Mollusca</taxon>
        <taxon>Cephalopoda</taxon>
        <taxon>Coleoidea</taxon>
        <taxon>Octopodiformes</taxon>
        <taxon>Octopoda</taxon>
        <taxon>Incirrata</taxon>
        <taxon>Octopodidae</taxon>
        <taxon>Octopus</taxon>
    </lineage>
</organism>